<evidence type="ECO:0000256" key="4">
    <source>
        <dbReference type="ARBA" id="ARBA00022679"/>
    </source>
</evidence>
<evidence type="ECO:0000313" key="10">
    <source>
        <dbReference type="Proteomes" id="UP001522905"/>
    </source>
</evidence>
<dbReference type="PANTHER" id="PTHR33908">
    <property type="entry name" value="MANNOSYLTRANSFERASE YKCB-RELATED"/>
    <property type="match status" value="1"/>
</dbReference>
<keyword evidence="4" id="KW-0808">Transferase</keyword>
<dbReference type="InterPro" id="IPR050297">
    <property type="entry name" value="LipidA_mod_glycosyltrf_83"/>
</dbReference>
<feature type="transmembrane region" description="Helical" evidence="8">
    <location>
        <begin position="161"/>
        <end position="187"/>
    </location>
</feature>
<dbReference type="Proteomes" id="UP001522905">
    <property type="component" value="Unassembled WGS sequence"/>
</dbReference>
<feature type="transmembrane region" description="Helical" evidence="8">
    <location>
        <begin position="7"/>
        <end position="28"/>
    </location>
</feature>
<evidence type="ECO:0000256" key="8">
    <source>
        <dbReference type="SAM" id="Phobius"/>
    </source>
</evidence>
<sequence length="448" mass="52364">MNSKSKVHLYLGIFIFIEILFFMHVSLWKDESFTMSLVHNDYLNIIKIDSMDVHPPLYYLILKAFLNITTFWSDSFFVKVIFARLFSLITTAMSLLILNKTMRKMDVCFNRPTLMILFLLMPNILLYATQIRMYSLATLFIVLEFDQLIRYYKSQKSGNLILSILFAAFAAYTHYFAAVSAGFLLVLYCFKFIMIKNFVTAKTIAKSILVFLGLFIPWLFVAISQVKRVNDDYWIKSSGWNGLLKSFFGIYNCIYGALWSSIILWICLAIIVFCSMRNLNRYFKNSILTIFCVYSLTFGFGMLVSYLTRPIFVSRYIYPVYFILIYLTVVCLMKLCSNGFFNNNLIPKLLFVGVVFLILSVNHTVTIFNQVNRYVIPSISFVNEAKEMQQNKNQTIKLSSRFSTDHLTERIVYLQYINKNVTNNDIRVGRLFGNNNQKLFKKIFYNVN</sequence>
<evidence type="ECO:0000256" key="3">
    <source>
        <dbReference type="ARBA" id="ARBA00022676"/>
    </source>
</evidence>
<feature type="transmembrane region" description="Helical" evidence="8">
    <location>
        <begin position="246"/>
        <end position="274"/>
    </location>
</feature>
<name>A0ABT0I2J5_9LACO</name>
<comment type="subcellular location">
    <subcellularLocation>
        <location evidence="1">Cell membrane</location>
        <topology evidence="1">Multi-pass membrane protein</topology>
    </subcellularLocation>
</comment>
<dbReference type="RefSeq" id="WP_248601792.1">
    <property type="nucleotide sequence ID" value="NZ_JAJIAO010000005.1"/>
</dbReference>
<keyword evidence="2" id="KW-1003">Cell membrane</keyword>
<proteinExistence type="predicted"/>
<evidence type="ECO:0000313" key="9">
    <source>
        <dbReference type="EMBL" id="MCK8624928.1"/>
    </source>
</evidence>
<dbReference type="EMBL" id="JAJIAO010000005">
    <property type="protein sequence ID" value="MCK8624928.1"/>
    <property type="molecule type" value="Genomic_DNA"/>
</dbReference>
<feature type="transmembrane region" description="Helical" evidence="8">
    <location>
        <begin position="286"/>
        <end position="304"/>
    </location>
</feature>
<keyword evidence="5 8" id="KW-0812">Transmembrane</keyword>
<accession>A0ABT0I2J5</accession>
<organism evidence="9 10">
    <name type="scientific">Apilactobacillus xinyiensis</name>
    <dbReference type="NCBI Taxonomy" id="2841032"/>
    <lineage>
        <taxon>Bacteria</taxon>
        <taxon>Bacillati</taxon>
        <taxon>Bacillota</taxon>
        <taxon>Bacilli</taxon>
        <taxon>Lactobacillales</taxon>
        <taxon>Lactobacillaceae</taxon>
        <taxon>Apilactobacillus</taxon>
    </lineage>
</organism>
<feature type="transmembrane region" description="Helical" evidence="8">
    <location>
        <begin position="316"/>
        <end position="337"/>
    </location>
</feature>
<keyword evidence="10" id="KW-1185">Reference proteome</keyword>
<feature type="transmembrane region" description="Helical" evidence="8">
    <location>
        <begin position="76"/>
        <end position="98"/>
    </location>
</feature>
<evidence type="ECO:0000256" key="7">
    <source>
        <dbReference type="ARBA" id="ARBA00023136"/>
    </source>
</evidence>
<keyword evidence="6 8" id="KW-1133">Transmembrane helix</keyword>
<evidence type="ECO:0000256" key="2">
    <source>
        <dbReference type="ARBA" id="ARBA00022475"/>
    </source>
</evidence>
<dbReference type="PANTHER" id="PTHR33908:SF11">
    <property type="entry name" value="MEMBRANE PROTEIN"/>
    <property type="match status" value="1"/>
</dbReference>
<gene>
    <name evidence="9" type="ORF">LNP07_05290</name>
</gene>
<comment type="caution">
    <text evidence="9">The sequence shown here is derived from an EMBL/GenBank/DDBJ whole genome shotgun (WGS) entry which is preliminary data.</text>
</comment>
<feature type="transmembrane region" description="Helical" evidence="8">
    <location>
        <begin position="208"/>
        <end position="226"/>
    </location>
</feature>
<feature type="transmembrane region" description="Helical" evidence="8">
    <location>
        <begin position="349"/>
        <end position="368"/>
    </location>
</feature>
<evidence type="ECO:0000256" key="1">
    <source>
        <dbReference type="ARBA" id="ARBA00004651"/>
    </source>
</evidence>
<evidence type="ECO:0008006" key="11">
    <source>
        <dbReference type="Google" id="ProtNLM"/>
    </source>
</evidence>
<reference evidence="9 10" key="1">
    <citation type="submission" date="2021-11" db="EMBL/GenBank/DDBJ databases">
        <title>Comparative genomics of bee honey and flower isolates.</title>
        <authorList>
            <person name="Bechtner J.D."/>
            <person name="Gallus M.K."/>
            <person name="Ehrmann M."/>
        </authorList>
    </citation>
    <scope>NUCLEOTIDE SEQUENCE [LARGE SCALE GENOMIC DNA]</scope>
    <source>
        <strain evidence="9 10">M161</strain>
    </source>
</reference>
<keyword evidence="7 8" id="KW-0472">Membrane</keyword>
<protein>
    <recommendedName>
        <fullName evidence="11">Glycosyltransferase RgtA/B/C/D-like domain-containing protein</fullName>
    </recommendedName>
</protein>
<evidence type="ECO:0000256" key="5">
    <source>
        <dbReference type="ARBA" id="ARBA00022692"/>
    </source>
</evidence>
<evidence type="ECO:0000256" key="6">
    <source>
        <dbReference type="ARBA" id="ARBA00022989"/>
    </source>
</evidence>
<keyword evidence="3" id="KW-0328">Glycosyltransferase</keyword>
<feature type="transmembrane region" description="Helical" evidence="8">
    <location>
        <begin position="118"/>
        <end position="141"/>
    </location>
</feature>